<dbReference type="PANTHER" id="PTHR33356">
    <property type="entry name" value="TIP41-LIKE PROTEIN"/>
    <property type="match status" value="1"/>
</dbReference>
<proteinExistence type="predicted"/>
<reference evidence="2" key="1">
    <citation type="submission" date="2015-10" db="EMBL/GenBank/DDBJ databases">
        <authorList>
            <person name="Martinez-Garcia P.J."/>
            <person name="Crepeau M.W."/>
            <person name="Puiu D."/>
            <person name="Gonzalez-Ibeas D."/>
            <person name="Whalen J."/>
            <person name="Stevens K."/>
            <person name="Paul R."/>
            <person name="Butterfield T."/>
            <person name="Britton M."/>
            <person name="Reagan R."/>
            <person name="Chakraborty S."/>
            <person name="Walawage S.L."/>
            <person name="Vasquez-Gross H.A."/>
            <person name="Cardeno C."/>
            <person name="Famula R."/>
            <person name="Pratt K."/>
            <person name="Kuruganti S."/>
            <person name="Aradhya M.K."/>
            <person name="Leslie C.A."/>
            <person name="Dandekar A.M."/>
            <person name="Salzberg S.L."/>
            <person name="Wegrzyn J.L."/>
            <person name="Langley C.H."/>
            <person name="Neale D.B."/>
        </authorList>
    </citation>
    <scope>NUCLEOTIDE SEQUENCE</scope>
    <source>
        <tissue evidence="2">Leaves</tissue>
    </source>
</reference>
<dbReference type="EMBL" id="LIHL02000007">
    <property type="protein sequence ID" value="KAF5467373.1"/>
    <property type="molecule type" value="Genomic_DNA"/>
</dbReference>
<dbReference type="Proteomes" id="UP000619265">
    <property type="component" value="Unassembled WGS sequence"/>
</dbReference>
<evidence type="ECO:0000313" key="2">
    <source>
        <dbReference type="EMBL" id="KAF5467373.1"/>
    </source>
</evidence>
<sequence>PPLFTRTQILTPLSLSLSHFSFIFPSFVGSLRLQTQQSAGLLLNLPEPATYSSLSFSSPSQPPIWLSLALLQLLFYTSWGLCMSESVGNPEAWLPLPLKFLTNEDILMDKENFNKSAPSFRFPSDFPYDFESFGSNSSLSSPVESVASSTETESSDEEDFFAGLTRRLAQSSLHETQKLTVPSLSRNRRECVIAGSPQSTLTGIGSWSARSAVSSNGSPNGPSRFSSPPTTPFGASNDTWDLIYAAAGQVARLKMSGESPKYNYQNRGLLAPPKLATPASTAKGCNIGLYSNHGLAYNLPQTTQSQHVRQDQVLKPQRAASIWGRQHQEKAGWSTQQNQQELQSQNCARNTGFQSGRCGRPVSTMPLSAWPSPHSQPQNQPPRHTGPGIRPVTLSGSSGKRECAGTGVFLPRRYGSSPDIRKKTCCPAIIVPAKVVQSLNLNFDDISSHPQPPYHTGFTPEHDFVLTRGNALMTQQRRSIRPEGSVSHEIRLPQDWTY</sequence>
<accession>A0A834CXG3</accession>
<evidence type="ECO:0000256" key="1">
    <source>
        <dbReference type="SAM" id="MobiDB-lite"/>
    </source>
</evidence>
<reference evidence="2" key="2">
    <citation type="submission" date="2020-03" db="EMBL/GenBank/DDBJ databases">
        <title>Walnut 2.0.</title>
        <authorList>
            <person name="Marrano A."/>
            <person name="Britton M."/>
            <person name="Zimin A.V."/>
            <person name="Zaini P.A."/>
            <person name="Workman R."/>
            <person name="Puiu D."/>
            <person name="Bianco L."/>
            <person name="Allen B.J."/>
            <person name="Troggio M."/>
            <person name="Leslie C.A."/>
            <person name="Timp W."/>
            <person name="Dendekar A."/>
            <person name="Salzberg S.L."/>
            <person name="Neale D.B."/>
        </authorList>
    </citation>
    <scope>NUCLEOTIDE SEQUENCE</scope>
    <source>
        <tissue evidence="2">Leaves</tissue>
    </source>
</reference>
<protein>
    <submittedName>
        <fullName evidence="2">Uncharacterized protein</fullName>
    </submittedName>
</protein>
<evidence type="ECO:0000313" key="3">
    <source>
        <dbReference type="Proteomes" id="UP000619265"/>
    </source>
</evidence>
<name>A0A834CXG3_JUGRE</name>
<feature type="region of interest" description="Disordered" evidence="1">
    <location>
        <begin position="209"/>
        <end position="232"/>
    </location>
</feature>
<feature type="compositionally biased region" description="Low complexity" evidence="1">
    <location>
        <begin position="135"/>
        <end position="152"/>
    </location>
</feature>
<feature type="region of interest" description="Disordered" evidence="1">
    <location>
        <begin position="350"/>
        <end position="400"/>
    </location>
</feature>
<comment type="caution">
    <text evidence="2">The sequence shown here is derived from an EMBL/GenBank/DDBJ whole genome shotgun (WGS) entry which is preliminary data.</text>
</comment>
<feature type="region of interest" description="Disordered" evidence="1">
    <location>
        <begin position="135"/>
        <end position="159"/>
    </location>
</feature>
<gene>
    <name evidence="2" type="ORF">F2P56_017201</name>
</gene>
<organism evidence="2 3">
    <name type="scientific">Juglans regia</name>
    <name type="common">English walnut</name>
    <dbReference type="NCBI Taxonomy" id="51240"/>
    <lineage>
        <taxon>Eukaryota</taxon>
        <taxon>Viridiplantae</taxon>
        <taxon>Streptophyta</taxon>
        <taxon>Embryophyta</taxon>
        <taxon>Tracheophyta</taxon>
        <taxon>Spermatophyta</taxon>
        <taxon>Magnoliopsida</taxon>
        <taxon>eudicotyledons</taxon>
        <taxon>Gunneridae</taxon>
        <taxon>Pentapetalae</taxon>
        <taxon>rosids</taxon>
        <taxon>fabids</taxon>
        <taxon>Fagales</taxon>
        <taxon>Juglandaceae</taxon>
        <taxon>Juglans</taxon>
    </lineage>
</organism>
<feature type="compositionally biased region" description="Polar residues" evidence="1">
    <location>
        <begin position="209"/>
        <end position="221"/>
    </location>
</feature>
<feature type="compositionally biased region" description="Low complexity" evidence="1">
    <location>
        <begin position="371"/>
        <end position="382"/>
    </location>
</feature>
<feature type="non-terminal residue" evidence="2">
    <location>
        <position position="1"/>
    </location>
</feature>
<dbReference type="AlphaFoldDB" id="A0A834CXG3"/>
<dbReference type="PANTHER" id="PTHR33356:SF17">
    <property type="entry name" value="TPX2 CENTRAL DOMAIN-CONTAINING PROTEIN"/>
    <property type="match status" value="1"/>
</dbReference>
<dbReference type="Gramene" id="Jr07_37320_p1">
    <property type="protein sequence ID" value="cds.Jr07_37320_p1"/>
    <property type="gene ID" value="Jr07_37320"/>
</dbReference>